<sequence>MPKPRPHRALSQLVIIILLSPSSRVCAKSTYDNEGGALFNQTTLAHHYFFHEIDFLAKQSMILGNYHGDVNKSTSSGNAEEKIHRLRFLEKSLLVELDYIRQLKEMSRNLDEIIHNVDTTESCGDETMGCSNDEMRYQRVTPDEMFANIISPASWPALVPPPIFKNTTPQNKSMYQIDHKYDFDLAIKRGFGRMYDDFNCYDHATDQNKPMYTPEMWRKLWETFRDSSLFPFPIPTDDECQEEPSYAAHTTDGKGRGIFASRNITKGSLVHPGHPNTVFFLDSTSWHRFVSSLPKMFACDTMEWVWQQDLTDSGNLVLCLNMDKAAFYNDGAIESRCNIEMKQATSLDFYAAKDITAGQELLYDYSKLGFDTINNTAAA</sequence>
<dbReference type="SUPFAM" id="SSF82199">
    <property type="entry name" value="SET domain"/>
    <property type="match status" value="1"/>
</dbReference>
<feature type="signal peptide" evidence="1">
    <location>
        <begin position="1"/>
        <end position="27"/>
    </location>
</feature>
<dbReference type="Gene3D" id="2.170.270.10">
    <property type="entry name" value="SET domain"/>
    <property type="match status" value="1"/>
</dbReference>
<reference evidence="3 4" key="1">
    <citation type="submission" date="2024-10" db="EMBL/GenBank/DDBJ databases">
        <title>Updated reference genomes for cyclostephanoid diatoms.</title>
        <authorList>
            <person name="Roberts W.R."/>
            <person name="Alverson A.J."/>
        </authorList>
    </citation>
    <scope>NUCLEOTIDE SEQUENCE [LARGE SCALE GENOMIC DNA]</scope>
    <source>
        <strain evidence="3 4">AJA228-03</strain>
    </source>
</reference>
<dbReference type="Pfam" id="PF00856">
    <property type="entry name" value="SET"/>
    <property type="match status" value="1"/>
</dbReference>
<dbReference type="EMBL" id="JALLPB020000018">
    <property type="protein sequence ID" value="KAL3826589.1"/>
    <property type="molecule type" value="Genomic_DNA"/>
</dbReference>
<protein>
    <recommendedName>
        <fullName evidence="2">SET domain-containing protein</fullName>
    </recommendedName>
</protein>
<organism evidence="3 4">
    <name type="scientific">Cyclostephanos tholiformis</name>
    <dbReference type="NCBI Taxonomy" id="382380"/>
    <lineage>
        <taxon>Eukaryota</taxon>
        <taxon>Sar</taxon>
        <taxon>Stramenopiles</taxon>
        <taxon>Ochrophyta</taxon>
        <taxon>Bacillariophyta</taxon>
        <taxon>Coscinodiscophyceae</taxon>
        <taxon>Thalassiosirophycidae</taxon>
        <taxon>Stephanodiscales</taxon>
        <taxon>Stephanodiscaceae</taxon>
        <taxon>Cyclostephanos</taxon>
    </lineage>
</organism>
<evidence type="ECO:0000259" key="2">
    <source>
        <dbReference type="PROSITE" id="PS50280"/>
    </source>
</evidence>
<evidence type="ECO:0000256" key="1">
    <source>
        <dbReference type="SAM" id="SignalP"/>
    </source>
</evidence>
<feature type="chain" id="PRO_5044855663" description="SET domain-containing protein" evidence="1">
    <location>
        <begin position="28"/>
        <end position="379"/>
    </location>
</feature>
<evidence type="ECO:0000313" key="3">
    <source>
        <dbReference type="EMBL" id="KAL3826589.1"/>
    </source>
</evidence>
<dbReference type="InterPro" id="IPR001214">
    <property type="entry name" value="SET_dom"/>
</dbReference>
<comment type="caution">
    <text evidence="3">The sequence shown here is derived from an EMBL/GenBank/DDBJ whole genome shotgun (WGS) entry which is preliminary data.</text>
</comment>
<keyword evidence="4" id="KW-1185">Reference proteome</keyword>
<keyword evidence="1" id="KW-0732">Signal</keyword>
<dbReference type="PROSITE" id="PS50280">
    <property type="entry name" value="SET"/>
    <property type="match status" value="1"/>
</dbReference>
<dbReference type="InterPro" id="IPR046341">
    <property type="entry name" value="SET_dom_sf"/>
</dbReference>
<accession>A0ABD3SPT8</accession>
<evidence type="ECO:0000313" key="4">
    <source>
        <dbReference type="Proteomes" id="UP001530377"/>
    </source>
</evidence>
<name>A0ABD3SPT8_9STRA</name>
<proteinExistence type="predicted"/>
<feature type="domain" description="SET" evidence="2">
    <location>
        <begin position="244"/>
        <end position="366"/>
    </location>
</feature>
<dbReference type="Proteomes" id="UP001530377">
    <property type="component" value="Unassembled WGS sequence"/>
</dbReference>
<dbReference type="AlphaFoldDB" id="A0ABD3SPT8"/>
<gene>
    <name evidence="3" type="ORF">ACHAXA_010514</name>
</gene>